<dbReference type="EMBL" id="JAATIP010000134">
    <property type="protein sequence ID" value="KAF4368579.1"/>
    <property type="molecule type" value="Genomic_DNA"/>
</dbReference>
<organism evidence="6 7">
    <name type="scientific">Cannabis sativa</name>
    <name type="common">Hemp</name>
    <name type="synonym">Marijuana</name>
    <dbReference type="NCBI Taxonomy" id="3483"/>
    <lineage>
        <taxon>Eukaryota</taxon>
        <taxon>Viridiplantae</taxon>
        <taxon>Streptophyta</taxon>
        <taxon>Embryophyta</taxon>
        <taxon>Tracheophyta</taxon>
        <taxon>Spermatophyta</taxon>
        <taxon>Magnoliopsida</taxon>
        <taxon>eudicotyledons</taxon>
        <taxon>Gunneridae</taxon>
        <taxon>Pentapetalae</taxon>
        <taxon>rosids</taxon>
        <taxon>fabids</taxon>
        <taxon>Rosales</taxon>
        <taxon>Cannabaceae</taxon>
        <taxon>Cannabis</taxon>
    </lineage>
</organism>
<dbReference type="FunFam" id="1.10.10.10:FF:000213">
    <property type="entry name" value="Coniferyl alcohol 9-O-methyltransferase"/>
    <property type="match status" value="1"/>
</dbReference>
<evidence type="ECO:0000256" key="3">
    <source>
        <dbReference type="ARBA" id="ARBA00022691"/>
    </source>
</evidence>
<feature type="domain" description="O-methyltransferase dimerisation" evidence="5">
    <location>
        <begin position="1"/>
        <end position="82"/>
    </location>
</feature>
<dbReference type="InterPro" id="IPR036390">
    <property type="entry name" value="WH_DNA-bd_sf"/>
</dbReference>
<dbReference type="InterPro" id="IPR036388">
    <property type="entry name" value="WH-like_DNA-bd_sf"/>
</dbReference>
<name>A0A7J6FFA6_CANSA</name>
<dbReference type="FunFam" id="3.40.50.150:FF:000057">
    <property type="entry name" value="O-methyltransferase ZRP4"/>
    <property type="match status" value="1"/>
</dbReference>
<keyword evidence="2" id="KW-0808">Transferase</keyword>
<dbReference type="SUPFAM" id="SSF53335">
    <property type="entry name" value="S-adenosyl-L-methionine-dependent methyltransferases"/>
    <property type="match status" value="2"/>
</dbReference>
<dbReference type="PROSITE" id="PS51683">
    <property type="entry name" value="SAM_OMT_II"/>
    <property type="match status" value="2"/>
</dbReference>
<sequence>MSLKCAVELGIPDIINNHGKPMTISQLTLALLINKNKSHCLYRLMRLLTHSGFFALEKIKIKGEEEEEGYVITEASKLLLKDNPMSVTPLLLVLLDPTLTKPYDVLSTWFRNDDSTPFVTTNGMAIWDYYSHEPKLAQSFNEAMASDARLVTSVLIEKCKGVFEGVDSLVDVGGGTGTVAKSIAITFPQIQCSVLDLPHVVAGLQGEKNLNFIAGDMFVEVPTAQWILHDWSDENSVKILKKCKEAITKSGKKIGKVVVIDMIIENEKGEIDDESYETQLFMNMRMILVSGRERNEKELSKLFKDAGFSHYKITPILAKVLVPFYPLVGRLRYDNGGRLEINCNLEGVLFMVAETESVMDDLVGCAPTVELLKLTPFIDRSAGVSSFPLLAAQKSRNSSSHVDLVVNEENNTKLLRAQAHIWNHIFNFINSMSLKCAVELGIPDIINNHGKPMTISQLTLALPINKNKSHCLYRLMRLLTHSGFFALEKAEIKGEEEEEGYVITEASKLLLKDNPVSVTPLLLVLLDTTLTKPYDVLSTWFRNDDSTPFVTTNGMALWDYYSHEPKLAQSFNEAMASDARLVTSVLIEKCKGVFEGVDSLVDVGGGTGTVAKSIATTFPQIQCSVFDLPHVVAGLQGEKNLNFIAGDMFVEWILHDWSDENSVKILKKCKEAITRSEKKIGKVVVIDMIIENEKDEIDDESYETQLFMDIELMTLFSGRERNEKELSKLFKDAGTIVKPAKETPKDPIWLSNLDLMTTSVHITNIYLYRNNNGDAKFFDTELLKHALAKVLVPFYPLADRLRYDNGSRLEINCNSEGVLFMVAETESVMDDLVGCAPTVELLKLTPFIDRSAGVFLFSLLAAQVYIA</sequence>
<dbReference type="InterPro" id="IPR012967">
    <property type="entry name" value="COMT_dimerisation"/>
</dbReference>
<feature type="domain" description="O-methyltransferase C-terminal" evidence="4">
    <location>
        <begin position="535"/>
        <end position="734"/>
    </location>
</feature>
<comment type="caution">
    <text evidence="6">The sequence shown here is derived from an EMBL/GenBank/DDBJ whole genome shotgun (WGS) entry which is preliminary data.</text>
</comment>
<gene>
    <name evidence="6" type="ORF">F8388_018703</name>
</gene>
<keyword evidence="1" id="KW-0489">Methyltransferase</keyword>
<dbReference type="GO" id="GO:0008171">
    <property type="term" value="F:O-methyltransferase activity"/>
    <property type="evidence" value="ECO:0007669"/>
    <property type="project" value="InterPro"/>
</dbReference>
<dbReference type="InterPro" id="IPR001077">
    <property type="entry name" value="COMT_C"/>
</dbReference>
<dbReference type="GO" id="GO:0009717">
    <property type="term" value="P:isoflavonoid biosynthetic process"/>
    <property type="evidence" value="ECO:0007669"/>
    <property type="project" value="UniProtKB-ARBA"/>
</dbReference>
<evidence type="ECO:0000256" key="2">
    <source>
        <dbReference type="ARBA" id="ARBA00022679"/>
    </source>
</evidence>
<dbReference type="GO" id="GO:0008757">
    <property type="term" value="F:S-adenosylmethionine-dependent methyltransferase activity"/>
    <property type="evidence" value="ECO:0007669"/>
    <property type="project" value="UniProtKB-ARBA"/>
</dbReference>
<dbReference type="SUPFAM" id="SSF46785">
    <property type="entry name" value="Winged helix' DNA-binding domain"/>
    <property type="match status" value="2"/>
</dbReference>
<feature type="domain" description="O-methyltransferase C-terminal" evidence="4">
    <location>
        <begin position="104"/>
        <end position="309"/>
    </location>
</feature>
<dbReference type="Pfam" id="PF08100">
    <property type="entry name" value="Dimerisation"/>
    <property type="match status" value="2"/>
</dbReference>
<keyword evidence="3" id="KW-0949">S-adenosyl-L-methionine</keyword>
<proteinExistence type="predicted"/>
<evidence type="ECO:0000313" key="6">
    <source>
        <dbReference type="EMBL" id="KAF4368579.1"/>
    </source>
</evidence>
<dbReference type="GO" id="GO:0046983">
    <property type="term" value="F:protein dimerization activity"/>
    <property type="evidence" value="ECO:0007669"/>
    <property type="project" value="InterPro"/>
</dbReference>
<dbReference type="AlphaFoldDB" id="A0A7J6FFA6"/>
<dbReference type="InterPro" id="IPR023213">
    <property type="entry name" value="CAT-like_dom_sf"/>
</dbReference>
<evidence type="ECO:0000259" key="4">
    <source>
        <dbReference type="Pfam" id="PF00891"/>
    </source>
</evidence>
<dbReference type="Gene3D" id="1.10.10.10">
    <property type="entry name" value="Winged helix-like DNA-binding domain superfamily/Winged helix DNA-binding domain"/>
    <property type="match status" value="2"/>
</dbReference>
<protein>
    <submittedName>
        <fullName evidence="6">Uncharacterized protein</fullName>
    </submittedName>
</protein>
<dbReference type="Gene3D" id="3.40.50.150">
    <property type="entry name" value="Vaccinia Virus protein VP39"/>
    <property type="match status" value="2"/>
</dbReference>
<dbReference type="GO" id="GO:0032259">
    <property type="term" value="P:methylation"/>
    <property type="evidence" value="ECO:0007669"/>
    <property type="project" value="UniProtKB-KW"/>
</dbReference>
<dbReference type="Pfam" id="PF00891">
    <property type="entry name" value="Methyltransf_2"/>
    <property type="match status" value="2"/>
</dbReference>
<evidence type="ECO:0000313" key="7">
    <source>
        <dbReference type="Proteomes" id="UP000525078"/>
    </source>
</evidence>
<dbReference type="Pfam" id="PF02458">
    <property type="entry name" value="Transferase"/>
    <property type="match status" value="2"/>
</dbReference>
<dbReference type="Gene3D" id="3.30.559.10">
    <property type="entry name" value="Chloramphenicol acetyltransferase-like domain"/>
    <property type="match status" value="2"/>
</dbReference>
<evidence type="ECO:0000256" key="1">
    <source>
        <dbReference type="ARBA" id="ARBA00022603"/>
    </source>
</evidence>
<dbReference type="InterPro" id="IPR029063">
    <property type="entry name" value="SAM-dependent_MTases_sf"/>
</dbReference>
<dbReference type="InterPro" id="IPR016461">
    <property type="entry name" value="COMT-like"/>
</dbReference>
<dbReference type="PANTHER" id="PTHR11746">
    <property type="entry name" value="O-METHYLTRANSFERASE"/>
    <property type="match status" value="1"/>
</dbReference>
<dbReference type="Proteomes" id="UP000525078">
    <property type="component" value="Unassembled WGS sequence"/>
</dbReference>
<accession>A0A7J6FFA6</accession>
<reference evidence="6 7" key="1">
    <citation type="journal article" date="2020" name="bioRxiv">
        <title>Sequence and annotation of 42 cannabis genomes reveals extensive copy number variation in cannabinoid synthesis and pathogen resistance genes.</title>
        <authorList>
            <person name="Mckernan K.J."/>
            <person name="Helbert Y."/>
            <person name="Kane L.T."/>
            <person name="Ebling H."/>
            <person name="Zhang L."/>
            <person name="Liu B."/>
            <person name="Eaton Z."/>
            <person name="Mclaughlin S."/>
            <person name="Kingan S."/>
            <person name="Baybayan P."/>
            <person name="Concepcion G."/>
            <person name="Jordan M."/>
            <person name="Riva A."/>
            <person name="Barbazuk W."/>
            <person name="Harkins T."/>
        </authorList>
    </citation>
    <scope>NUCLEOTIDE SEQUENCE [LARGE SCALE GENOMIC DNA]</scope>
    <source>
        <strain evidence="7">cv. Jamaican Lion 4</strain>
        <tissue evidence="6">Leaf</tissue>
    </source>
</reference>
<feature type="domain" description="O-methyltransferase dimerisation" evidence="5">
    <location>
        <begin position="422"/>
        <end position="513"/>
    </location>
</feature>
<evidence type="ECO:0000259" key="5">
    <source>
        <dbReference type="Pfam" id="PF08100"/>
    </source>
</evidence>